<feature type="region of interest" description="Disordered" evidence="1">
    <location>
        <begin position="160"/>
        <end position="254"/>
    </location>
</feature>
<dbReference type="OrthoDB" id="9796567at2"/>
<evidence type="ECO:0000313" key="4">
    <source>
        <dbReference type="Proteomes" id="UP000430120"/>
    </source>
</evidence>
<proteinExistence type="predicted"/>
<feature type="chain" id="PRO_5025073115" evidence="2">
    <location>
        <begin position="30"/>
        <end position="254"/>
    </location>
</feature>
<dbReference type="RefSeq" id="WP_151124159.1">
    <property type="nucleotide sequence ID" value="NZ_CP088081.1"/>
</dbReference>
<reference evidence="3 4" key="1">
    <citation type="submission" date="2019-09" db="EMBL/GenBank/DDBJ databases">
        <title>Draft genome sequences of 48 bacterial type strains from the CCUG.</title>
        <authorList>
            <person name="Tunovic T."/>
            <person name="Pineiro-Iglesias B."/>
            <person name="Unosson C."/>
            <person name="Inganas E."/>
            <person name="Ohlen M."/>
            <person name="Cardew S."/>
            <person name="Jensie-Markopoulos S."/>
            <person name="Salva-Serra F."/>
            <person name="Jaen-Luchoro D."/>
            <person name="Karlsson R."/>
            <person name="Svensson-Stadler L."/>
            <person name="Chun J."/>
            <person name="Moore E."/>
        </authorList>
    </citation>
    <scope>NUCLEOTIDE SEQUENCE [LARGE SCALE GENOMIC DNA]</scope>
    <source>
        <strain evidence="3 4">CCUG 30977</strain>
    </source>
</reference>
<sequence>MTPALFSRRLQRQALGVALCLLASACVWAQPASAAAGVRWQELPPAQQRALAPLAHDWDQLPEERQRKWQDVARRFDHMTPAQRQRVQQRMTEWARMSPQERDRARLNYQKAQELSASERQSRWEAYQALSPEQRKALAAKAKPASATGDANALRKLRRAPVDALAPKSNIVSPTKGPGTAPRSVSPVMVQGRPGASTSLVNERMKPPAHQPAGQPKITASPSQVDRHTLLPRQPQPPAAVKPGQAPTGPGAKP</sequence>
<keyword evidence="4" id="KW-1185">Reference proteome</keyword>
<evidence type="ECO:0000256" key="1">
    <source>
        <dbReference type="SAM" id="MobiDB-lite"/>
    </source>
</evidence>
<name>A0A643FBF1_IDEDE</name>
<evidence type="ECO:0000256" key="2">
    <source>
        <dbReference type="SAM" id="SignalP"/>
    </source>
</evidence>
<dbReference type="Pfam" id="PF11304">
    <property type="entry name" value="DUF3106"/>
    <property type="match status" value="1"/>
</dbReference>
<dbReference type="InterPro" id="IPR021455">
    <property type="entry name" value="DUF3106"/>
</dbReference>
<organism evidence="3 4">
    <name type="scientific">Ideonella dechloratans</name>
    <dbReference type="NCBI Taxonomy" id="36863"/>
    <lineage>
        <taxon>Bacteria</taxon>
        <taxon>Pseudomonadati</taxon>
        <taxon>Pseudomonadota</taxon>
        <taxon>Betaproteobacteria</taxon>
        <taxon>Burkholderiales</taxon>
        <taxon>Sphaerotilaceae</taxon>
        <taxon>Ideonella</taxon>
    </lineage>
</organism>
<feature type="signal peptide" evidence="2">
    <location>
        <begin position="1"/>
        <end position="29"/>
    </location>
</feature>
<accession>A0A643FBF1</accession>
<dbReference type="AlphaFoldDB" id="A0A643FBF1"/>
<dbReference type="EMBL" id="VZPB01000022">
    <property type="protein sequence ID" value="KAB0582074.1"/>
    <property type="molecule type" value="Genomic_DNA"/>
</dbReference>
<keyword evidence="2" id="KW-0732">Signal</keyword>
<dbReference type="Proteomes" id="UP000430120">
    <property type="component" value="Unassembled WGS sequence"/>
</dbReference>
<evidence type="ECO:0000313" key="3">
    <source>
        <dbReference type="EMBL" id="KAB0582074.1"/>
    </source>
</evidence>
<protein>
    <submittedName>
        <fullName evidence="3">DUF3106 domain-containing protein</fullName>
    </submittedName>
</protein>
<comment type="caution">
    <text evidence="3">The sequence shown here is derived from an EMBL/GenBank/DDBJ whole genome shotgun (WGS) entry which is preliminary data.</text>
</comment>
<gene>
    <name evidence="3" type="ORF">F7Q92_10830</name>
</gene>